<accession>A0ABN6RAX5</accession>
<proteinExistence type="predicted"/>
<name>A0ABN6RAX5_9DEIO</name>
<keyword evidence="2" id="KW-1185">Reference proteome</keyword>
<protein>
    <submittedName>
        <fullName evidence="1">Uncharacterized protein</fullName>
    </submittedName>
</protein>
<reference evidence="1" key="1">
    <citation type="submission" date="2022-07" db="EMBL/GenBank/DDBJ databases">
        <title>Complete Genome Sequence of the Radioresistant Bacterium Deinococcus aetherius ST0316, Isolated from the Air Dust collected in Lower Stratosphere above Japan.</title>
        <authorList>
            <person name="Satoh K."/>
            <person name="Hagiwara K."/>
            <person name="Katsumata K."/>
            <person name="Kubo A."/>
            <person name="Yokobori S."/>
            <person name="Yamagishi A."/>
            <person name="Oono Y."/>
            <person name="Narumi I."/>
        </authorList>
    </citation>
    <scope>NUCLEOTIDE SEQUENCE</scope>
    <source>
        <strain evidence="1">ST0316</strain>
    </source>
</reference>
<dbReference type="EMBL" id="AP026560">
    <property type="protein sequence ID" value="BDP40490.1"/>
    <property type="molecule type" value="Genomic_DNA"/>
</dbReference>
<gene>
    <name evidence="1" type="ORF">DAETH_04590</name>
</gene>
<organism evidence="1 2">
    <name type="scientific">Deinococcus aetherius</name>
    <dbReference type="NCBI Taxonomy" id="200252"/>
    <lineage>
        <taxon>Bacteria</taxon>
        <taxon>Thermotogati</taxon>
        <taxon>Deinococcota</taxon>
        <taxon>Deinococci</taxon>
        <taxon>Deinococcales</taxon>
        <taxon>Deinococcaceae</taxon>
        <taxon>Deinococcus</taxon>
    </lineage>
</organism>
<evidence type="ECO:0000313" key="1">
    <source>
        <dbReference type="EMBL" id="BDP40490.1"/>
    </source>
</evidence>
<sequence>MTAPTLLASVAVDLALTLLKDKLARSELPPEKVGTALSVVGLVVQDLLDGRAELTGDTRLILQARLDQGLRAVGLEGGV</sequence>
<evidence type="ECO:0000313" key="2">
    <source>
        <dbReference type="Proteomes" id="UP001064971"/>
    </source>
</evidence>
<dbReference type="Proteomes" id="UP001064971">
    <property type="component" value="Chromosome"/>
</dbReference>
<dbReference type="RefSeq" id="WP_264776338.1">
    <property type="nucleotide sequence ID" value="NZ_AP026560.1"/>
</dbReference>